<accession>A0A0M2HG09</accession>
<dbReference type="InterPro" id="IPR011081">
    <property type="entry name" value="Big_4"/>
</dbReference>
<evidence type="ECO:0000256" key="6">
    <source>
        <dbReference type="SAM" id="SignalP"/>
    </source>
</evidence>
<keyword evidence="2 6" id="KW-0732">Signal</keyword>
<organism evidence="8 9">
    <name type="scientific">Microbacterium trichothecenolyticum</name>
    <name type="common">Aureobacterium trichothecenolyticum</name>
    <dbReference type="NCBI Taxonomy" id="69370"/>
    <lineage>
        <taxon>Bacteria</taxon>
        <taxon>Bacillati</taxon>
        <taxon>Actinomycetota</taxon>
        <taxon>Actinomycetes</taxon>
        <taxon>Micrococcales</taxon>
        <taxon>Microbacteriaceae</taxon>
        <taxon>Microbacterium</taxon>
    </lineage>
</organism>
<dbReference type="Proteomes" id="UP000034098">
    <property type="component" value="Unassembled WGS sequence"/>
</dbReference>
<dbReference type="InterPro" id="IPR023296">
    <property type="entry name" value="Glyco_hydro_beta-prop_sf"/>
</dbReference>
<dbReference type="Gene3D" id="2.60.120.200">
    <property type="match status" value="1"/>
</dbReference>
<evidence type="ECO:0000256" key="5">
    <source>
        <dbReference type="ARBA" id="ARBA00023295"/>
    </source>
</evidence>
<dbReference type="EMBL" id="JYJA01000030">
    <property type="protein sequence ID" value="KJL43656.1"/>
    <property type="molecule type" value="Genomic_DNA"/>
</dbReference>
<dbReference type="RefSeq" id="WP_052676729.1">
    <property type="nucleotide sequence ID" value="NZ_JYJA01000030.1"/>
</dbReference>
<dbReference type="Pfam" id="PF20578">
    <property type="entry name" value="aBig_2"/>
    <property type="match status" value="1"/>
</dbReference>
<reference evidence="8 9" key="1">
    <citation type="submission" date="2015-02" db="EMBL/GenBank/DDBJ databases">
        <title>Draft genome sequences of ten Microbacterium spp. with emphasis on heavy metal contaminated environments.</title>
        <authorList>
            <person name="Corretto E."/>
        </authorList>
    </citation>
    <scope>NUCLEOTIDE SEQUENCE [LARGE SCALE GENOMIC DNA]</scope>
    <source>
        <strain evidence="8 9">DSM 8608</strain>
    </source>
</reference>
<dbReference type="SUPFAM" id="SSF49899">
    <property type="entry name" value="Concanavalin A-like lectins/glucanases"/>
    <property type="match status" value="1"/>
</dbReference>
<evidence type="ECO:0000256" key="2">
    <source>
        <dbReference type="ARBA" id="ARBA00022729"/>
    </source>
</evidence>
<dbReference type="InterPro" id="IPR046780">
    <property type="entry name" value="aBig_2"/>
</dbReference>
<evidence type="ECO:0000256" key="1">
    <source>
        <dbReference type="ARBA" id="ARBA00009865"/>
    </source>
</evidence>
<dbReference type="AlphaFoldDB" id="A0A0M2HG09"/>
<dbReference type="InterPro" id="IPR006558">
    <property type="entry name" value="LamG-like"/>
</dbReference>
<evidence type="ECO:0000256" key="4">
    <source>
        <dbReference type="ARBA" id="ARBA00023157"/>
    </source>
</evidence>
<feature type="domain" description="LamG-like jellyroll fold" evidence="7">
    <location>
        <begin position="105"/>
        <end position="246"/>
    </location>
</feature>
<keyword evidence="3 8" id="KW-0378">Hydrolase</keyword>
<dbReference type="InterPro" id="IPR013320">
    <property type="entry name" value="ConA-like_dom_sf"/>
</dbReference>
<dbReference type="Pfam" id="PF13385">
    <property type="entry name" value="Laminin_G_3"/>
    <property type="match status" value="1"/>
</dbReference>
<dbReference type="InterPro" id="IPR006710">
    <property type="entry name" value="Glyco_hydro_43"/>
</dbReference>
<dbReference type="Pfam" id="PF04616">
    <property type="entry name" value="Glyco_hydro_43"/>
    <property type="match status" value="1"/>
</dbReference>
<feature type="chain" id="PRO_5018315323" evidence="6">
    <location>
        <begin position="33"/>
        <end position="1171"/>
    </location>
</feature>
<comment type="caution">
    <text evidence="8">The sequence shown here is derived from an EMBL/GenBank/DDBJ whole genome shotgun (WGS) entry which is preliminary data.</text>
</comment>
<dbReference type="SMART" id="SM00560">
    <property type="entry name" value="LamGL"/>
    <property type="match status" value="1"/>
</dbReference>
<dbReference type="EC" id="3.2.1.55" evidence="8"/>
<proteinExistence type="inferred from homology"/>
<evidence type="ECO:0000313" key="9">
    <source>
        <dbReference type="Proteomes" id="UP000034098"/>
    </source>
</evidence>
<keyword evidence="9" id="KW-1185">Reference proteome</keyword>
<dbReference type="GO" id="GO:0046556">
    <property type="term" value="F:alpha-L-arabinofuranosidase activity"/>
    <property type="evidence" value="ECO:0007669"/>
    <property type="project" value="UniProtKB-EC"/>
</dbReference>
<feature type="signal peptide" evidence="6">
    <location>
        <begin position="1"/>
        <end position="32"/>
    </location>
</feature>
<dbReference type="Pfam" id="PF07532">
    <property type="entry name" value="Big_4"/>
    <property type="match status" value="1"/>
</dbReference>
<dbReference type="GO" id="GO:0005975">
    <property type="term" value="P:carbohydrate metabolic process"/>
    <property type="evidence" value="ECO:0007669"/>
    <property type="project" value="InterPro"/>
</dbReference>
<evidence type="ECO:0000313" key="8">
    <source>
        <dbReference type="EMBL" id="KJL43656.1"/>
    </source>
</evidence>
<protein>
    <submittedName>
        <fullName evidence="8">Extracellular exo-alpha-(1-&gt;5)-L-arabinofuranosidase</fullName>
        <ecNumber evidence="8">3.2.1.55</ecNumber>
    </submittedName>
</protein>
<dbReference type="Gene3D" id="2.115.10.20">
    <property type="entry name" value="Glycosyl hydrolase domain, family 43"/>
    <property type="match status" value="1"/>
</dbReference>
<sequence>MRLSLHHRRAAIGIAAVGAMILGLGAATTAAAAVPEDGLVASYEFDLASGSSVPNEVAGSAFGDATVRNVQAADWTGSALTLRGGAKTSTGNWVELPDSLLAGKASATVVAEVKASQAMLNGFHFLWNIGNESSATEYFFASLNCASGRAPLVGIKSAGVERLVQSNSCGVTANQWVNVTSVVDGASGTASLYIDGVRVANGGVDRTPANIVDQSLNTIGRAPWPDPLFQGAISSFRVYDRALSAVEVAAGSDADAQAHATELQAQAQAILTALALADRETSSDIDLPTSGGKVTWSSSNPAVVAADGSVAAPLAGQPAVDVELTATAAIRGITATQSITVTVLPSSETAEQRATRLAELFVIPAVVESGTALPAAPAGTEVDVTSTSEGITVDETIVAAGDDAVEGQVAVEVTDAATGVAASRIFDVTVLPADTTTRLLAYSRVPTTVAQANNADVALSMHLALEDGDGWGPLNENYGIFFAKTSVAVPANGTSDSIIRSLRDPHLFTLEDGGYGLVATRTARGGGADGTQSSSVLFARSSDLRSYDEVGMVNLGVTSGVNEPAAVYDSASDRYVVTWTSDAGASMYTTFTDLADPATRGEVRRGAVSATAGAAGDGVPNYDSGNTLPIDAQTVEALEGRFGRIANTGVGELDGVEIEQGEELDAAALPKRAELSYDDGSSSSRVIAWDADSLAAVDTATPGTYEVTGSLKTTEYATPFADERADPSVFRYDWNGQEKFLMIATEDIYGGNINPQGGAHMPIRIADSIEDLSDEAVDAGRNVEIDLLRRGDTDADGGVMTGCFWAPEYHVIGGKLSILFMPCYNGTNGQPDMWTGRASIIQLKQDAQGNDLDPAVPANWTKAQKVLRSDGGILNPSQNISLDMTYLEDSGQSYYIWQQLGALFIAKMDPANPTRLTSEPVRILVPEYAWDNTIAEGPNVYARDGVLYLIYSGSTVGDTYTTGLATATAGEGVDLTSPAAWSKLNYPIQKSGVFNGDWQLGTGHGMWSHDEDDNLLYVFHARTDNNGLSGRDMFVRRVHWAADGLPVFDMEADEEVTPDNRTVSTTVTVTAVAAPELDVTGKITVRCVAGKVVQVLTVTNGEGVPVTVSASGAYGSKSFGAVAAGKSTSTSFTTRQISIADGSVTLTAAATVGGTPVTVTTAVTYPAANCG</sequence>
<evidence type="ECO:0000259" key="7">
    <source>
        <dbReference type="SMART" id="SM00560"/>
    </source>
</evidence>
<comment type="similarity">
    <text evidence="1">Belongs to the glycosyl hydrolase 43 family.</text>
</comment>
<keyword evidence="5 8" id="KW-0326">Glycosidase</keyword>
<dbReference type="PATRIC" id="fig|69370.6.peg.1390"/>
<keyword evidence="4" id="KW-1015">Disulfide bond</keyword>
<dbReference type="PANTHER" id="PTHR43817">
    <property type="entry name" value="GLYCOSYL HYDROLASE"/>
    <property type="match status" value="1"/>
</dbReference>
<name>A0A0M2HG09_MICTR</name>
<gene>
    <name evidence="8" type="ORF">RS82_01352</name>
</gene>
<evidence type="ECO:0000256" key="3">
    <source>
        <dbReference type="ARBA" id="ARBA00022801"/>
    </source>
</evidence>
<dbReference type="SUPFAM" id="SSF75005">
    <property type="entry name" value="Arabinanase/levansucrase/invertase"/>
    <property type="match status" value="1"/>
</dbReference>
<dbReference type="PANTHER" id="PTHR43817:SF1">
    <property type="entry name" value="HYDROLASE, FAMILY 43, PUTATIVE (AFU_ORTHOLOGUE AFUA_3G01660)-RELATED"/>
    <property type="match status" value="1"/>
</dbReference>